<organism evidence="2 3">
    <name type="scientific">Cannabis sativa</name>
    <name type="common">Hemp</name>
    <name type="synonym">Marijuana</name>
    <dbReference type="NCBI Taxonomy" id="3483"/>
    <lineage>
        <taxon>Eukaryota</taxon>
        <taxon>Viridiplantae</taxon>
        <taxon>Streptophyta</taxon>
        <taxon>Embryophyta</taxon>
        <taxon>Tracheophyta</taxon>
        <taxon>Spermatophyta</taxon>
        <taxon>Magnoliopsida</taxon>
        <taxon>eudicotyledons</taxon>
        <taxon>Gunneridae</taxon>
        <taxon>Pentapetalae</taxon>
        <taxon>rosids</taxon>
        <taxon>fabids</taxon>
        <taxon>Rosales</taxon>
        <taxon>Cannabaceae</taxon>
        <taxon>Cannabis</taxon>
    </lineage>
</organism>
<dbReference type="Pfam" id="PF00078">
    <property type="entry name" value="RVT_1"/>
    <property type="match status" value="1"/>
</dbReference>
<dbReference type="InterPro" id="IPR002156">
    <property type="entry name" value="RNaseH_domain"/>
</dbReference>
<protein>
    <recommendedName>
        <fullName evidence="1">Reverse transcriptase domain-containing protein</fullName>
    </recommendedName>
</protein>
<evidence type="ECO:0000313" key="2">
    <source>
        <dbReference type="EnsemblPlants" id="cds.evm.model.06.512"/>
    </source>
</evidence>
<dbReference type="InterPro" id="IPR044730">
    <property type="entry name" value="RNase_H-like_dom_plant"/>
</dbReference>
<name>A0A803PYN6_CANSA</name>
<dbReference type="EMBL" id="UZAU01000566">
    <property type="status" value="NOT_ANNOTATED_CDS"/>
    <property type="molecule type" value="Genomic_DNA"/>
</dbReference>
<reference evidence="2" key="2">
    <citation type="submission" date="2021-03" db="UniProtKB">
        <authorList>
            <consortium name="EnsemblPlants"/>
        </authorList>
    </citation>
    <scope>IDENTIFICATION</scope>
</reference>
<dbReference type="SUPFAM" id="SSF56672">
    <property type="entry name" value="DNA/RNA polymerases"/>
    <property type="match status" value="1"/>
</dbReference>
<dbReference type="InterPro" id="IPR000477">
    <property type="entry name" value="RT_dom"/>
</dbReference>
<evidence type="ECO:0000259" key="1">
    <source>
        <dbReference type="PROSITE" id="PS50878"/>
    </source>
</evidence>
<evidence type="ECO:0000313" key="3">
    <source>
        <dbReference type="Proteomes" id="UP000596661"/>
    </source>
</evidence>
<proteinExistence type="predicted"/>
<dbReference type="Proteomes" id="UP000596661">
    <property type="component" value="Chromosome 6"/>
</dbReference>
<dbReference type="InterPro" id="IPR036397">
    <property type="entry name" value="RNaseH_sf"/>
</dbReference>
<dbReference type="Gramene" id="evm.model.06.512">
    <property type="protein sequence ID" value="cds.evm.model.06.512"/>
    <property type="gene ID" value="evm.TU.06.512"/>
</dbReference>
<dbReference type="Pfam" id="PF13966">
    <property type="entry name" value="zf-RVT"/>
    <property type="match status" value="1"/>
</dbReference>
<dbReference type="InterPro" id="IPR012337">
    <property type="entry name" value="RNaseH-like_sf"/>
</dbReference>
<reference evidence="2" key="1">
    <citation type="submission" date="2018-11" db="EMBL/GenBank/DDBJ databases">
        <authorList>
            <person name="Grassa J C."/>
        </authorList>
    </citation>
    <scope>NUCLEOTIDE SEQUENCE [LARGE SCALE GENOMIC DNA]</scope>
</reference>
<dbReference type="CDD" id="cd01650">
    <property type="entry name" value="RT_nLTR_like"/>
    <property type="match status" value="1"/>
</dbReference>
<dbReference type="PROSITE" id="PS50878">
    <property type="entry name" value="RT_POL"/>
    <property type="match status" value="1"/>
</dbReference>
<dbReference type="EnsemblPlants" id="evm.model.06.512">
    <property type="protein sequence ID" value="cds.evm.model.06.512"/>
    <property type="gene ID" value="evm.TU.06.512"/>
</dbReference>
<dbReference type="SUPFAM" id="SSF53098">
    <property type="entry name" value="Ribonuclease H-like"/>
    <property type="match status" value="1"/>
</dbReference>
<dbReference type="AlphaFoldDB" id="A0A803PYN6"/>
<dbReference type="Gene3D" id="3.30.420.10">
    <property type="entry name" value="Ribonuclease H-like superfamily/Ribonuclease H"/>
    <property type="match status" value="1"/>
</dbReference>
<dbReference type="InterPro" id="IPR043502">
    <property type="entry name" value="DNA/RNA_pol_sf"/>
</dbReference>
<dbReference type="PANTHER" id="PTHR33116:SF86">
    <property type="entry name" value="REVERSE TRANSCRIPTASE DOMAIN-CONTAINING PROTEIN"/>
    <property type="match status" value="1"/>
</dbReference>
<accession>A0A803PYN6</accession>
<keyword evidence="3" id="KW-1185">Reference proteome</keyword>
<dbReference type="GO" id="GO:0003676">
    <property type="term" value="F:nucleic acid binding"/>
    <property type="evidence" value="ECO:0007669"/>
    <property type="project" value="InterPro"/>
</dbReference>
<sequence>MALNSEESRRLSFLKFALDSLLYKEEIYWRQRASTKWLKAGDRNTKFFHKHASFRKKVNTIKFLKTEDGSVVNTQEGIVNLITDYFQNLFSTQGSDVHAASAIFSYLNFGLEDSDVSFLHQDFTPEEVRRAVFQISGDKAVGLDGFNAHFYEKNWSVLGSDLTKAILDCLNHAADFSSINSSLIVLIPKKQRAHSLKDFRPISLCTTFYKIISKTLANRLKVVLDKIISPNQSAFISGRIIFDNILLANEVVHTINNRKNGKVGWAALKLDMSKAFDRVEWDFLQSLMYHFNFPVKFVSNIMKCLTTATISFSVNGEVCGKVFPTRGLRQGDPLSPYLFILCSEGLFALLHHSQCQGVLKGVAISRTAPSLTHLLFADDSLLFCTATPSSCEALNLALHTYSQASGQLINFDKSSILFSPNTQANVRDMFMHTLRMVDKPFISKYLGLPQCFSRAKYQSFAFLKDKAVLEAIPSYAMACFRIPTKICKELESMVSKFWWGSSPNRPSIHWKKWSMICQSKFVGGMGFRSLVHFNQAMLAKQAWRIFQNPNSLLSLTLQAMYFPHTSFLDAVPGHNPSFSWRSIIWGRDLLKRGLLWKVGNGQTINTINDRWLPNFALKDSDLIAALPSPSLSYFISPSGAWDLNKLRCHFPVFIIDHILDIPIAGHMCSDVLIWGKDNSGIFNVKSTYHLAISHRDIPSSSSPLGNKRFWSKLWFSSIPAKVKHCVWRILLNSIPVASNLYHRHIIPAPLCPLCHVVPETVTHAFLECSRVKTAWKNSSFYIFYAEHKSLNIYAYISKAVETFDKRMLCIFFCFLWMVWSQRNNYLHHHRCLSPMFIFDHAVAYLQDFESANLKAEGICNVQRSSISHTSLVAPSRYRINTDAAIDLNLKKHSLGVVVRDAQDQVVAGVIAPVIGHVPPDIAEAKALLLALEWAQNVNLPVDVVESDCKSLVDKVNGSFSNYSVMSDFVVRIRHLLSFSPTCILSFVPRELNKLAHNCARAGLGLDGEYSWNGCLPSLLS</sequence>
<dbReference type="GO" id="GO:0004523">
    <property type="term" value="F:RNA-DNA hybrid ribonuclease activity"/>
    <property type="evidence" value="ECO:0007669"/>
    <property type="project" value="InterPro"/>
</dbReference>
<feature type="domain" description="Reverse transcriptase" evidence="1">
    <location>
        <begin position="168"/>
        <end position="450"/>
    </location>
</feature>
<dbReference type="Pfam" id="PF13456">
    <property type="entry name" value="RVT_3"/>
    <property type="match status" value="1"/>
</dbReference>
<dbReference type="PANTHER" id="PTHR33116">
    <property type="entry name" value="REVERSE TRANSCRIPTASE ZINC-BINDING DOMAIN-CONTAINING PROTEIN-RELATED-RELATED"/>
    <property type="match status" value="1"/>
</dbReference>
<dbReference type="InterPro" id="IPR026960">
    <property type="entry name" value="RVT-Znf"/>
</dbReference>
<dbReference type="CDD" id="cd06222">
    <property type="entry name" value="RNase_H_like"/>
    <property type="match status" value="1"/>
</dbReference>